<dbReference type="AlphaFoldDB" id="A0A381E6N9"/>
<reference evidence="1 2" key="1">
    <citation type="submission" date="2018-06" db="EMBL/GenBank/DDBJ databases">
        <authorList>
            <consortium name="Pathogen Informatics"/>
            <person name="Doyle S."/>
        </authorList>
    </citation>
    <scope>NUCLEOTIDE SEQUENCE [LARGE SCALE GENOMIC DNA]</scope>
    <source>
        <strain evidence="1 2">NCTC13294</strain>
    </source>
</reference>
<keyword evidence="2" id="KW-1185">Reference proteome</keyword>
<accession>A0A381E6N9</accession>
<gene>
    <name evidence="1" type="ORF">NCTC13294_01200</name>
</gene>
<evidence type="ECO:0000313" key="1">
    <source>
        <dbReference type="EMBL" id="SUX22235.1"/>
    </source>
</evidence>
<sequence length="47" mass="5463">MFMQGAADPKQPYTYADFDYNDIYHVPVKADGSVYPAWRDDGIQYLE</sequence>
<name>A0A381E6N9_9GAMM</name>
<proteinExistence type="predicted"/>
<dbReference type="RefSeq" id="WP_172542236.1">
    <property type="nucleotide sequence ID" value="NZ_JBHLZC010000001.1"/>
</dbReference>
<dbReference type="EMBL" id="UFUW01000001">
    <property type="protein sequence ID" value="SUX22235.1"/>
    <property type="molecule type" value="Genomic_DNA"/>
</dbReference>
<dbReference type="Proteomes" id="UP000254572">
    <property type="component" value="Unassembled WGS sequence"/>
</dbReference>
<evidence type="ECO:0000313" key="2">
    <source>
        <dbReference type="Proteomes" id="UP000254572"/>
    </source>
</evidence>
<organism evidence="1 2">
    <name type="scientific">Cardiobacterium valvarum</name>
    <dbReference type="NCBI Taxonomy" id="194702"/>
    <lineage>
        <taxon>Bacteria</taxon>
        <taxon>Pseudomonadati</taxon>
        <taxon>Pseudomonadota</taxon>
        <taxon>Gammaproteobacteria</taxon>
        <taxon>Cardiobacteriales</taxon>
        <taxon>Cardiobacteriaceae</taxon>
        <taxon>Cardiobacterium</taxon>
    </lineage>
</organism>
<protein>
    <submittedName>
        <fullName evidence="1">Uncharacterized protein</fullName>
    </submittedName>
</protein>